<dbReference type="AlphaFoldDB" id="A0A0R3MWS6"/>
<evidence type="ECO:0000313" key="3">
    <source>
        <dbReference type="Proteomes" id="UP000052023"/>
    </source>
</evidence>
<organism evidence="2 3">
    <name type="scientific">Bradyrhizobium retamae</name>
    <dbReference type="NCBI Taxonomy" id="1300035"/>
    <lineage>
        <taxon>Bacteria</taxon>
        <taxon>Pseudomonadati</taxon>
        <taxon>Pseudomonadota</taxon>
        <taxon>Alphaproteobacteria</taxon>
        <taxon>Hyphomicrobiales</taxon>
        <taxon>Nitrobacteraceae</taxon>
        <taxon>Bradyrhizobium</taxon>
    </lineage>
</organism>
<feature type="compositionally biased region" description="Polar residues" evidence="1">
    <location>
        <begin position="1"/>
        <end position="17"/>
    </location>
</feature>
<evidence type="ECO:0000313" key="2">
    <source>
        <dbReference type="EMBL" id="KRR22144.1"/>
    </source>
</evidence>
<dbReference type="Proteomes" id="UP000052023">
    <property type="component" value="Unassembled WGS sequence"/>
</dbReference>
<reference evidence="2 3" key="1">
    <citation type="submission" date="2014-03" db="EMBL/GenBank/DDBJ databases">
        <title>Bradyrhizobium valentinum sp. nov., isolated from effective nodules of Lupinus mariae-josephae, a lupine endemic of basic-lime soils in Eastern Spain.</title>
        <authorList>
            <person name="Duran D."/>
            <person name="Rey L."/>
            <person name="Navarro A."/>
            <person name="Busquets A."/>
            <person name="Imperial J."/>
            <person name="Ruiz-Argueso T."/>
        </authorList>
    </citation>
    <scope>NUCLEOTIDE SEQUENCE [LARGE SCALE GENOMIC DNA]</scope>
    <source>
        <strain evidence="2 3">Ro19</strain>
    </source>
</reference>
<proteinExistence type="predicted"/>
<keyword evidence="3" id="KW-1185">Reference proteome</keyword>
<gene>
    <name evidence="2" type="ORF">CQ13_29895</name>
</gene>
<evidence type="ECO:0000256" key="1">
    <source>
        <dbReference type="SAM" id="MobiDB-lite"/>
    </source>
</evidence>
<name>A0A0R3MWS6_9BRAD</name>
<feature type="region of interest" description="Disordered" evidence="1">
    <location>
        <begin position="1"/>
        <end position="26"/>
    </location>
</feature>
<dbReference type="EMBL" id="LLYA01000167">
    <property type="protein sequence ID" value="KRR22144.1"/>
    <property type="molecule type" value="Genomic_DNA"/>
</dbReference>
<comment type="caution">
    <text evidence="2">The sequence shown here is derived from an EMBL/GenBank/DDBJ whole genome shotgun (WGS) entry which is preliminary data.</text>
</comment>
<sequence>MNVQPSSIVTSFRSLQQKAHGKRVEERQRVNGQPNGYVATPESELVTAKAYKPTHGGYCA</sequence>
<protein>
    <submittedName>
        <fullName evidence="2">Uncharacterized protein</fullName>
    </submittedName>
</protein>
<accession>A0A0R3MWS6</accession>